<dbReference type="NCBIfam" id="TIGR03421">
    <property type="entry name" value="FeS_CyaY"/>
    <property type="match status" value="1"/>
</dbReference>
<dbReference type="GO" id="GO:0008198">
    <property type="term" value="F:ferrous iron binding"/>
    <property type="evidence" value="ECO:0007669"/>
    <property type="project" value="TreeGrafter"/>
</dbReference>
<evidence type="ECO:0000256" key="2">
    <source>
        <dbReference type="ARBA" id="ARBA00022723"/>
    </source>
</evidence>
<evidence type="ECO:0000256" key="3">
    <source>
        <dbReference type="ARBA" id="ARBA00023004"/>
    </source>
</evidence>
<dbReference type="InterPro" id="IPR020895">
    <property type="entry name" value="Frataxin_CS"/>
</dbReference>
<evidence type="ECO:0000256" key="4">
    <source>
        <dbReference type="HAMAP-Rule" id="MF_00142"/>
    </source>
</evidence>
<keyword evidence="2 4" id="KW-0479">Metal-binding</keyword>
<dbReference type="SUPFAM" id="SSF55387">
    <property type="entry name" value="Frataxin/Nqo15-like"/>
    <property type="match status" value="1"/>
</dbReference>
<name>A0A554WPX8_9BURK</name>
<accession>A0A554WPX8</accession>
<comment type="similarity">
    <text evidence="1 4">Belongs to the frataxin family.</text>
</comment>
<dbReference type="Gene3D" id="3.30.920.10">
    <property type="entry name" value="Frataxin/CyaY"/>
    <property type="match status" value="1"/>
</dbReference>
<keyword evidence="6" id="KW-1185">Reference proteome</keyword>
<dbReference type="SMART" id="SM01219">
    <property type="entry name" value="Frataxin_Cyay"/>
    <property type="match status" value="1"/>
</dbReference>
<dbReference type="Pfam" id="PF01491">
    <property type="entry name" value="Frataxin_Cyay"/>
    <property type="match status" value="1"/>
</dbReference>
<reference evidence="5 6" key="1">
    <citation type="submission" date="2019-07" db="EMBL/GenBank/DDBJ databases">
        <title>Tepidimonas sediminis YIM 72259 draft genome.</title>
        <authorList>
            <person name="Da Costa M.S."/>
            <person name="Froufe H.J.C."/>
            <person name="Egas C."/>
            <person name="Albuquerque L."/>
        </authorList>
    </citation>
    <scope>NUCLEOTIDE SEQUENCE [LARGE SCALE GENOMIC DNA]</scope>
    <source>
        <strain evidence="5 6">YIM 72259</strain>
    </source>
</reference>
<comment type="function">
    <text evidence="4">Involved in iron-sulfur (Fe-S) cluster assembly. May act as a regulator of Fe-S biogenesis.</text>
</comment>
<dbReference type="AlphaFoldDB" id="A0A554WPX8"/>
<keyword evidence="3 4" id="KW-0408">Iron</keyword>
<dbReference type="PROSITE" id="PS01344">
    <property type="entry name" value="FRATAXIN_1"/>
    <property type="match status" value="1"/>
</dbReference>
<sequence>MAAILAMTDTEYLDRAEAVLKAVELNCDRLNEETDADIDNQRVGGMVTLTFRNGSQIVINLQKPLHEIWMASRSGGYHYRFDGARWMDTKGAGEFFAHLSREASAQAGVPLTFRP</sequence>
<dbReference type="PROSITE" id="PS50810">
    <property type="entry name" value="FRATAXIN_2"/>
    <property type="match status" value="1"/>
</dbReference>
<dbReference type="InterPro" id="IPR036524">
    <property type="entry name" value="Frataxin/CyaY_sf"/>
</dbReference>
<dbReference type="HAMAP" id="MF_00142">
    <property type="entry name" value="CyaY"/>
    <property type="match status" value="1"/>
</dbReference>
<dbReference type="PANTHER" id="PTHR16821:SF2">
    <property type="entry name" value="FRATAXIN, MITOCHONDRIAL"/>
    <property type="match status" value="1"/>
</dbReference>
<evidence type="ECO:0000256" key="1">
    <source>
        <dbReference type="ARBA" id="ARBA00008183"/>
    </source>
</evidence>
<dbReference type="Proteomes" id="UP000320225">
    <property type="component" value="Unassembled WGS sequence"/>
</dbReference>
<dbReference type="PANTHER" id="PTHR16821">
    <property type="entry name" value="FRATAXIN"/>
    <property type="match status" value="1"/>
</dbReference>
<dbReference type="GO" id="GO:0005829">
    <property type="term" value="C:cytosol"/>
    <property type="evidence" value="ECO:0007669"/>
    <property type="project" value="TreeGrafter"/>
</dbReference>
<dbReference type="GO" id="GO:0016226">
    <property type="term" value="P:iron-sulfur cluster assembly"/>
    <property type="evidence" value="ECO:0007669"/>
    <property type="project" value="UniProtKB-UniRule"/>
</dbReference>
<organism evidence="5 6">
    <name type="scientific">Tepidimonas sediminis</name>
    <dbReference type="NCBI Taxonomy" id="2588941"/>
    <lineage>
        <taxon>Bacteria</taxon>
        <taxon>Pseudomonadati</taxon>
        <taxon>Pseudomonadota</taxon>
        <taxon>Betaproteobacteria</taxon>
        <taxon>Burkholderiales</taxon>
        <taxon>Tepidimonas</taxon>
    </lineage>
</organism>
<gene>
    <name evidence="4 5" type="primary">cyaY</name>
    <name evidence="5" type="ORF">Tsedi_01227</name>
</gene>
<dbReference type="EMBL" id="VJND01000006">
    <property type="protein sequence ID" value="TSE25642.1"/>
    <property type="molecule type" value="Genomic_DNA"/>
</dbReference>
<comment type="caution">
    <text evidence="5">The sequence shown here is derived from an EMBL/GenBank/DDBJ whole genome shotgun (WGS) entry which is preliminary data.</text>
</comment>
<dbReference type="GO" id="GO:0008199">
    <property type="term" value="F:ferric iron binding"/>
    <property type="evidence" value="ECO:0007669"/>
    <property type="project" value="InterPro"/>
</dbReference>
<dbReference type="InterPro" id="IPR002908">
    <property type="entry name" value="Frataxin/CyaY"/>
</dbReference>
<protein>
    <recommendedName>
        <fullName evidence="4">Iron-sulfur cluster assembly protein CyaY</fullName>
    </recommendedName>
</protein>
<evidence type="ECO:0000313" key="6">
    <source>
        <dbReference type="Proteomes" id="UP000320225"/>
    </source>
</evidence>
<dbReference type="InterPro" id="IPR047584">
    <property type="entry name" value="CyaY"/>
</dbReference>
<proteinExistence type="inferred from homology"/>
<evidence type="ECO:0000313" key="5">
    <source>
        <dbReference type="EMBL" id="TSE25642.1"/>
    </source>
</evidence>